<feature type="signal peptide" evidence="1">
    <location>
        <begin position="1"/>
        <end position="17"/>
    </location>
</feature>
<sequence length="81" mass="8577">MWIVCVRSAWFARATQAGGLAADSACTERSAWRGVVAVAGRSPLPAAETLPRACAGPVPNTTISILKKGLHRDNPLRLSYS</sequence>
<dbReference type="EMBL" id="CAKXAJ010026372">
    <property type="protein sequence ID" value="CAH2267633.1"/>
    <property type="molecule type" value="Genomic_DNA"/>
</dbReference>
<evidence type="ECO:0000313" key="3">
    <source>
        <dbReference type="Proteomes" id="UP000838756"/>
    </source>
</evidence>
<comment type="caution">
    <text evidence="2">The sequence shown here is derived from an EMBL/GenBank/DDBJ whole genome shotgun (WGS) entry which is preliminary data.</text>
</comment>
<protein>
    <submittedName>
        <fullName evidence="2">Jg16924 protein</fullName>
    </submittedName>
</protein>
<keyword evidence="3" id="KW-1185">Reference proteome</keyword>
<gene>
    <name evidence="2" type="primary">jg16924</name>
    <name evidence="2" type="ORF">PAEG_LOCUS26133</name>
</gene>
<evidence type="ECO:0000256" key="1">
    <source>
        <dbReference type="SAM" id="SignalP"/>
    </source>
</evidence>
<dbReference type="AlphaFoldDB" id="A0A8S4SEJ5"/>
<organism evidence="2 3">
    <name type="scientific">Pararge aegeria aegeria</name>
    <dbReference type="NCBI Taxonomy" id="348720"/>
    <lineage>
        <taxon>Eukaryota</taxon>
        <taxon>Metazoa</taxon>
        <taxon>Ecdysozoa</taxon>
        <taxon>Arthropoda</taxon>
        <taxon>Hexapoda</taxon>
        <taxon>Insecta</taxon>
        <taxon>Pterygota</taxon>
        <taxon>Neoptera</taxon>
        <taxon>Endopterygota</taxon>
        <taxon>Lepidoptera</taxon>
        <taxon>Glossata</taxon>
        <taxon>Ditrysia</taxon>
        <taxon>Papilionoidea</taxon>
        <taxon>Nymphalidae</taxon>
        <taxon>Satyrinae</taxon>
        <taxon>Satyrini</taxon>
        <taxon>Parargina</taxon>
        <taxon>Pararge</taxon>
    </lineage>
</organism>
<reference evidence="2" key="1">
    <citation type="submission" date="2022-03" db="EMBL/GenBank/DDBJ databases">
        <authorList>
            <person name="Lindestad O."/>
        </authorList>
    </citation>
    <scope>NUCLEOTIDE SEQUENCE</scope>
</reference>
<proteinExistence type="predicted"/>
<keyword evidence="1" id="KW-0732">Signal</keyword>
<accession>A0A8S4SEJ5</accession>
<feature type="chain" id="PRO_5035746474" evidence="1">
    <location>
        <begin position="18"/>
        <end position="81"/>
    </location>
</feature>
<dbReference type="Proteomes" id="UP000838756">
    <property type="component" value="Unassembled WGS sequence"/>
</dbReference>
<evidence type="ECO:0000313" key="2">
    <source>
        <dbReference type="EMBL" id="CAH2267633.1"/>
    </source>
</evidence>
<name>A0A8S4SEJ5_9NEOP</name>